<feature type="region of interest" description="Disordered" evidence="1">
    <location>
        <begin position="436"/>
        <end position="499"/>
    </location>
</feature>
<reference evidence="4 5" key="3">
    <citation type="journal article" date="2017" name="G3 (Bethesda)">
        <title>Comparative analysis highlights variable genome content of wheat rusts and divergence of the mating loci.</title>
        <authorList>
            <person name="Cuomo C.A."/>
            <person name="Bakkeren G."/>
            <person name="Khalil H.B."/>
            <person name="Panwar V."/>
            <person name="Joly D."/>
            <person name="Linning R."/>
            <person name="Sakthikumar S."/>
            <person name="Song X."/>
            <person name="Adiconis X."/>
            <person name="Fan L."/>
            <person name="Goldberg J.M."/>
            <person name="Levin J.Z."/>
            <person name="Young S."/>
            <person name="Zeng Q."/>
            <person name="Anikster Y."/>
            <person name="Bruce M."/>
            <person name="Wang M."/>
            <person name="Yin C."/>
            <person name="McCallum B."/>
            <person name="Szabo L.J."/>
            <person name="Hulbert S."/>
            <person name="Chen X."/>
            <person name="Fellers J.P."/>
        </authorList>
    </citation>
    <scope>NUCLEOTIDE SEQUENCE</scope>
    <source>
        <strain evidence="5">Isolate 1-1 / race 1 (BBBD)</strain>
        <strain evidence="4">isolate 1-1 / race 1 (BBBD)</strain>
    </source>
</reference>
<accession>A0A180GHU4</accession>
<feature type="compositionally biased region" description="Polar residues" evidence="1">
    <location>
        <begin position="475"/>
        <end position="486"/>
    </location>
</feature>
<feature type="region of interest" description="Disordered" evidence="1">
    <location>
        <begin position="45"/>
        <end position="64"/>
    </location>
</feature>
<dbReference type="VEuPathDB" id="FungiDB:PTTG_27727"/>
<reference evidence="3" key="2">
    <citation type="submission" date="2016-05" db="EMBL/GenBank/DDBJ databases">
        <title>Comparative analysis highlights variable genome content of wheat rusts and divergence of the mating loci.</title>
        <authorList>
            <person name="Cuomo C.A."/>
            <person name="Bakkeren G."/>
            <person name="Szabo L."/>
            <person name="Khalil H."/>
            <person name="Joly D."/>
            <person name="Goldberg J."/>
            <person name="Young S."/>
            <person name="Zeng Q."/>
            <person name="Fellers J."/>
        </authorList>
    </citation>
    <scope>NUCLEOTIDE SEQUENCE [LARGE SCALE GENOMIC DNA]</scope>
    <source>
        <strain evidence="3">1-1 BBBD Race 1</strain>
    </source>
</reference>
<protein>
    <submittedName>
        <fullName evidence="4">Methyltransf_2 domain-containing protein</fullName>
    </submittedName>
</protein>
<dbReference type="AlphaFoldDB" id="A0A180GHU4"/>
<dbReference type="GO" id="GO:0008171">
    <property type="term" value="F:O-methyltransferase activity"/>
    <property type="evidence" value="ECO:0007669"/>
    <property type="project" value="InterPro"/>
</dbReference>
<dbReference type="OrthoDB" id="2410195at2759"/>
<dbReference type="PANTHER" id="PTHR43712:SF2">
    <property type="entry name" value="O-METHYLTRANSFERASE CICE"/>
    <property type="match status" value="1"/>
</dbReference>
<dbReference type="STRING" id="630390.A0A180GHU4"/>
<feature type="compositionally biased region" description="Polar residues" evidence="1">
    <location>
        <begin position="451"/>
        <end position="465"/>
    </location>
</feature>
<organism evidence="3">
    <name type="scientific">Puccinia triticina (isolate 1-1 / race 1 (BBBD))</name>
    <name type="common">Brown leaf rust fungus</name>
    <dbReference type="NCBI Taxonomy" id="630390"/>
    <lineage>
        <taxon>Eukaryota</taxon>
        <taxon>Fungi</taxon>
        <taxon>Dikarya</taxon>
        <taxon>Basidiomycota</taxon>
        <taxon>Pucciniomycotina</taxon>
        <taxon>Pucciniomycetes</taxon>
        <taxon>Pucciniales</taxon>
        <taxon>Pucciniaceae</taxon>
        <taxon>Puccinia</taxon>
    </lineage>
</organism>
<dbReference type="EMBL" id="ADAS02000068">
    <property type="protein sequence ID" value="OAV92144.1"/>
    <property type="molecule type" value="Genomic_DNA"/>
</dbReference>
<keyword evidence="5" id="KW-1185">Reference proteome</keyword>
<dbReference type="Proteomes" id="UP000005240">
    <property type="component" value="Unassembled WGS sequence"/>
</dbReference>
<feature type="compositionally biased region" description="Basic and acidic residues" evidence="1">
    <location>
        <begin position="45"/>
        <end position="56"/>
    </location>
</feature>
<evidence type="ECO:0000313" key="5">
    <source>
        <dbReference type="Proteomes" id="UP000005240"/>
    </source>
</evidence>
<dbReference type="PANTHER" id="PTHR43712">
    <property type="entry name" value="PUTATIVE (AFU_ORTHOLOGUE AFUA_4G14580)-RELATED"/>
    <property type="match status" value="1"/>
</dbReference>
<evidence type="ECO:0000313" key="4">
    <source>
        <dbReference type="EnsemblFungi" id="PTTG_27727-t43_1-p1"/>
    </source>
</evidence>
<evidence type="ECO:0000313" key="3">
    <source>
        <dbReference type="EMBL" id="OAV92144.1"/>
    </source>
</evidence>
<evidence type="ECO:0000259" key="2">
    <source>
        <dbReference type="Pfam" id="PF00891"/>
    </source>
</evidence>
<dbReference type="InterPro" id="IPR029063">
    <property type="entry name" value="SAM-dependent_MTases_sf"/>
</dbReference>
<reference evidence="3" key="1">
    <citation type="submission" date="2009-11" db="EMBL/GenBank/DDBJ databases">
        <authorList>
            <consortium name="The Broad Institute Genome Sequencing Platform"/>
            <person name="Ward D."/>
            <person name="Feldgarden M."/>
            <person name="Earl A."/>
            <person name="Young S.K."/>
            <person name="Zeng Q."/>
            <person name="Koehrsen M."/>
            <person name="Alvarado L."/>
            <person name="Berlin A."/>
            <person name="Bochicchio J."/>
            <person name="Borenstein D."/>
            <person name="Chapman S.B."/>
            <person name="Chen Z."/>
            <person name="Engels R."/>
            <person name="Freedman E."/>
            <person name="Gellesch M."/>
            <person name="Goldberg J."/>
            <person name="Griggs A."/>
            <person name="Gujja S."/>
            <person name="Heilman E."/>
            <person name="Heiman D."/>
            <person name="Hepburn T."/>
            <person name="Howarth C."/>
            <person name="Jen D."/>
            <person name="Larson L."/>
            <person name="Lewis B."/>
            <person name="Mehta T."/>
            <person name="Park D."/>
            <person name="Pearson M."/>
            <person name="Roberts A."/>
            <person name="Saif S."/>
            <person name="Shea T."/>
            <person name="Shenoy N."/>
            <person name="Sisk P."/>
            <person name="Stolte C."/>
            <person name="Sykes S."/>
            <person name="Thomson T."/>
            <person name="Walk T."/>
            <person name="White J."/>
            <person name="Yandava C."/>
            <person name="Izard J."/>
            <person name="Baranova O.V."/>
            <person name="Blanton J.M."/>
            <person name="Tanner A.C."/>
            <person name="Dewhirst F.E."/>
            <person name="Haas B."/>
            <person name="Nusbaum C."/>
            <person name="Birren B."/>
        </authorList>
    </citation>
    <scope>NUCLEOTIDE SEQUENCE [LARGE SCALE GENOMIC DNA]</scope>
    <source>
        <strain evidence="3">1-1 BBBD Race 1</strain>
    </source>
</reference>
<dbReference type="EnsemblFungi" id="PTTG_27727-t43_1">
    <property type="protein sequence ID" value="PTTG_27727-t43_1-p1"/>
    <property type="gene ID" value="PTTG_27727"/>
</dbReference>
<feature type="region of interest" description="Disordered" evidence="1">
    <location>
        <begin position="1"/>
        <end position="34"/>
    </location>
</feature>
<dbReference type="Pfam" id="PF00891">
    <property type="entry name" value="Methyltransf_2"/>
    <property type="match status" value="1"/>
</dbReference>
<dbReference type="Gene3D" id="3.40.50.150">
    <property type="entry name" value="Vaccinia Virus protein VP39"/>
    <property type="match status" value="1"/>
</dbReference>
<sequence>MTTPSAHQSILAPTTATTPSSLPADQPQSTRQAPKNVVVFARRSDIELGPDDREGGGRICHGPTEPIRYSRAHPVTPYEVLEAVDLIVAACAEWTSKVQDSTGFICTHALAFNVSSAICTSDRRRPHSRDSQASRHSLALDTGKSAEELPRELNSEKHMGPNTLPALITHSTDEMFKSSSHLTECILEPSSSRSFFGDQSPFSHAFETGMDFRTFLQLSLMVDLGGGVGHVALSLARTYPRLRIVLQDRAEVIVQAQAAVSSKRVILEAHNLFDVQNRRGVRVFFARFVLREWNDETAVKILKNLSEVSSSSTKMILVETMTNWSQVQDCPLQTWEILKDVKISQHVQSLFSNDAAHPQVNSDDGKELVLILHAANWKVEKISRLGTLSLTQLICRAIIKPEDKKEVVGGWAKKPTAAAGAVPPEGLAVAPVNTKASQLPNQPTNPAPPSVQANNSVPPSVQADQKTTDPAPPSVDQNSGSIATQPDQDDGSSLAVIAD</sequence>
<evidence type="ECO:0000256" key="1">
    <source>
        <dbReference type="SAM" id="MobiDB-lite"/>
    </source>
</evidence>
<proteinExistence type="predicted"/>
<feature type="region of interest" description="Disordered" evidence="1">
    <location>
        <begin position="122"/>
        <end position="146"/>
    </location>
</feature>
<dbReference type="SUPFAM" id="SSF53335">
    <property type="entry name" value="S-adenosyl-L-methionine-dependent methyltransferases"/>
    <property type="match status" value="1"/>
</dbReference>
<dbReference type="InterPro" id="IPR001077">
    <property type="entry name" value="COMT_C"/>
</dbReference>
<feature type="domain" description="O-methyltransferase C-terminal" evidence="2">
    <location>
        <begin position="215"/>
        <end position="324"/>
    </location>
</feature>
<feature type="compositionally biased region" description="Low complexity" evidence="1">
    <location>
        <begin position="11"/>
        <end position="24"/>
    </location>
</feature>
<gene>
    <name evidence="3" type="ORF">PTTG_27727</name>
</gene>
<name>A0A180GHU4_PUCT1</name>
<reference evidence="4" key="4">
    <citation type="submission" date="2025-05" db="UniProtKB">
        <authorList>
            <consortium name="EnsemblFungi"/>
        </authorList>
    </citation>
    <scope>IDENTIFICATION</scope>
    <source>
        <strain evidence="4">isolate 1-1 / race 1 (BBBD)</strain>
    </source>
</reference>